<dbReference type="Pfam" id="PF00017">
    <property type="entry name" value="SH2"/>
    <property type="match status" value="1"/>
</dbReference>
<dbReference type="InterPro" id="IPR000719">
    <property type="entry name" value="Prot_kinase_dom"/>
</dbReference>
<comment type="caution">
    <text evidence="21">The sequence shown here is derived from an EMBL/GenBank/DDBJ whole genome shotgun (WGS) entry which is preliminary data.</text>
</comment>
<sequence length="1078" mass="121857">MKTFAGCWENSQLLFCLFKLADILVISCACAFLMISHFLDAASECSAILCFAFAAASSNTRSSRRNSSPVQSMDSIIDFEAAQAYEPLAFHLIHGDNIRLSENRRVARREKSFCKALVFSNRPVQTNEYFGFKIVEVDDSWSGTLRIGITNWNPKALQFCLPKFACPDLIELKCSWAKAINERYCKKGHRFLFSVNKQGEMTYTVNGHSRGLFLSGIKSWMEMYVVIDIYGHCKAVQLIGECYFAASFYYNISDSVLLNENRTVVTKHHPQSSKAYAFICQPFTNDIVLSIEILKLSGGEVDGTLSVGFTGQELYNIRQEWLKNNVVQHCTAANNNNKAWILDERIIRNLLPGDRIQFYITENGVFCMMKNDNAPKYMSVIDNPDLYLFFNLCGTVTSIRVEGYKKMASLPELKHLTDVLIRAEEVRRMSPSLRNVQRLQPSQLRVELPPPTDSRVVDMPAIVDAVGNLSVLSSSDECSNTAVNERPQTTTSRGPAFEQLPVKNVVGCLNESQTSSDVMNRGEGGGGGGEGPSLNNSRSKSELEWDDANECKVCMTAQVDTAVYSCGHYCMCYPCAMETFANHGCCPICRETIKDQPTMSEKGKMKNESMKSDSDSKSKEKEDSQRKKTAFGKLVNKISNRLKSSDESSAKKNAVIVKEATLEDIRKSNLIKPSKDGTIDLNQPIQPLEKYHYYHGCVSRYDAEEILINHSPGNFLIRASRRPGNSLAIVLSIRTTTGISHFEIPVDNFGRFYFNDFAFDNLHSLLMYHFKHFYPVSLTSNYCVYLKRAIDRTYWEFDDRQVHLEDTPLGEGNFGAVYRGYVDIDGKRQMLAVKTLQDPDNDEGREELLREARVLRKLEHVNITKLIGVTISSGATMVLLEFLNGGSMDNYLKKHQLSPYTKMKLLSDAANGIRYIHSKNVIHRDLAARNCLLLLNKDNHPERVKIADFGLCVETAEVYHMVNFQCIPVRWSAPETLKDKIWSQKSDIWSFAVIIWEFFNEGCIPYYEIEPFSPKILLNALAGGYCLLSTPEMHPQLVNLMKSCLNFNSDERPTMDKIYEKFQVLLSSTVGQNKKAAT</sequence>
<keyword evidence="9 14" id="KW-0829">Tyrosine-protein kinase</keyword>
<evidence type="ECO:0000256" key="16">
    <source>
        <dbReference type="SAM" id="Phobius"/>
    </source>
</evidence>
<dbReference type="InterPro" id="IPR011009">
    <property type="entry name" value="Kinase-like_dom_sf"/>
</dbReference>
<dbReference type="GO" id="GO:0004715">
    <property type="term" value="F:non-membrane spanning protein tyrosine kinase activity"/>
    <property type="evidence" value="ECO:0007669"/>
    <property type="project" value="UniProtKB-EC"/>
</dbReference>
<dbReference type="InterPro" id="IPR020635">
    <property type="entry name" value="Tyr_kinase_cat_dom"/>
</dbReference>
<feature type="domain" description="NHR" evidence="20">
    <location>
        <begin position="87"/>
        <end position="241"/>
    </location>
</feature>
<dbReference type="InterPro" id="IPR050198">
    <property type="entry name" value="Non-receptor_tyrosine_kinases"/>
</dbReference>
<keyword evidence="6 14" id="KW-0418">Kinase</keyword>
<dbReference type="InterPro" id="IPR035849">
    <property type="entry name" value="Fes/Fps/Fer_SH2"/>
</dbReference>
<keyword evidence="4 13" id="KW-0547">Nucleotide-binding</keyword>
<dbReference type="InterPro" id="IPR036860">
    <property type="entry name" value="SH2_dom_sf"/>
</dbReference>
<dbReference type="GO" id="GO:0005524">
    <property type="term" value="F:ATP binding"/>
    <property type="evidence" value="ECO:0007669"/>
    <property type="project" value="UniProtKB-UniRule"/>
</dbReference>
<evidence type="ECO:0000256" key="8">
    <source>
        <dbReference type="ARBA" id="ARBA00022840"/>
    </source>
</evidence>
<evidence type="ECO:0000256" key="13">
    <source>
        <dbReference type="PROSITE-ProRule" id="PRU10141"/>
    </source>
</evidence>
<dbReference type="SUPFAM" id="SSF55550">
    <property type="entry name" value="SH2 domain"/>
    <property type="match status" value="1"/>
</dbReference>
<dbReference type="PROSITE" id="PS50011">
    <property type="entry name" value="PROTEIN_KINASE_DOM"/>
    <property type="match status" value="1"/>
</dbReference>
<protein>
    <recommendedName>
        <fullName evidence="14">Tyrosine-protein kinase</fullName>
        <ecNumber evidence="14">2.7.10.2</ecNumber>
    </recommendedName>
</protein>
<dbReference type="Pfam" id="PF07177">
    <property type="entry name" value="Neuralized"/>
    <property type="match status" value="2"/>
</dbReference>
<evidence type="ECO:0000256" key="7">
    <source>
        <dbReference type="ARBA" id="ARBA00022833"/>
    </source>
</evidence>
<feature type="domain" description="SH2" evidence="17">
    <location>
        <begin position="693"/>
        <end position="790"/>
    </location>
</feature>
<evidence type="ECO:0000259" key="18">
    <source>
        <dbReference type="PROSITE" id="PS50011"/>
    </source>
</evidence>
<comment type="similarity">
    <text evidence="14">Belongs to the protein kinase superfamily. Tyr protein kinase family.</text>
</comment>
<keyword evidence="8 13" id="KW-0067">ATP-binding</keyword>
<keyword evidence="16" id="KW-0472">Membrane</keyword>
<evidence type="ECO:0000256" key="15">
    <source>
        <dbReference type="SAM" id="MobiDB-lite"/>
    </source>
</evidence>
<dbReference type="Gene3D" id="3.30.200.20">
    <property type="entry name" value="Phosphorylase Kinase, domain 1"/>
    <property type="match status" value="1"/>
</dbReference>
<dbReference type="SMART" id="SM00252">
    <property type="entry name" value="SH2"/>
    <property type="match status" value="1"/>
</dbReference>
<evidence type="ECO:0000256" key="10">
    <source>
        <dbReference type="ARBA" id="ARBA00051245"/>
    </source>
</evidence>
<evidence type="ECO:0000256" key="6">
    <source>
        <dbReference type="ARBA" id="ARBA00022777"/>
    </source>
</evidence>
<dbReference type="FunFam" id="2.60.120.920:FF:000005">
    <property type="entry name" value="Putative E3 ubiquitin-protein ligase NEURL1B"/>
    <property type="match status" value="1"/>
</dbReference>
<evidence type="ECO:0000256" key="12">
    <source>
        <dbReference type="PROSITE-ProRule" id="PRU00191"/>
    </source>
</evidence>
<dbReference type="Gene3D" id="2.60.120.920">
    <property type="match status" value="2"/>
</dbReference>
<keyword evidence="3" id="KW-0677">Repeat</keyword>
<feature type="domain" description="NHR" evidence="20">
    <location>
        <begin position="245"/>
        <end position="404"/>
    </location>
</feature>
<name>A0A0V1KD22_TRIPS</name>
<dbReference type="InterPro" id="IPR008266">
    <property type="entry name" value="Tyr_kinase_AS"/>
</dbReference>
<proteinExistence type="inferred from homology"/>
<dbReference type="PRINTS" id="PR00109">
    <property type="entry name" value="TYRKINASE"/>
</dbReference>
<feature type="domain" description="RING-type" evidence="19">
    <location>
        <begin position="551"/>
        <end position="590"/>
    </location>
</feature>
<accession>A0A0V1KD22</accession>
<dbReference type="InterPro" id="IPR013083">
    <property type="entry name" value="Znf_RING/FYVE/PHD"/>
</dbReference>
<keyword evidence="16" id="KW-1133">Transmembrane helix</keyword>
<dbReference type="CDD" id="cd10361">
    <property type="entry name" value="SH2_Fps_family"/>
    <property type="match status" value="1"/>
</dbReference>
<dbReference type="PROSITE" id="PS51065">
    <property type="entry name" value="NHR"/>
    <property type="match status" value="2"/>
</dbReference>
<evidence type="ECO:0000259" key="17">
    <source>
        <dbReference type="PROSITE" id="PS50001"/>
    </source>
</evidence>
<dbReference type="Gene3D" id="3.30.40.10">
    <property type="entry name" value="Zinc/RING finger domain, C3HC4 (zinc finger)"/>
    <property type="match status" value="1"/>
</dbReference>
<dbReference type="Gene3D" id="3.30.505.10">
    <property type="entry name" value="SH2 domain"/>
    <property type="match status" value="1"/>
</dbReference>
<keyword evidence="1 14" id="KW-0808">Transferase</keyword>
<evidence type="ECO:0000256" key="9">
    <source>
        <dbReference type="ARBA" id="ARBA00023137"/>
    </source>
</evidence>
<dbReference type="SMART" id="SM00588">
    <property type="entry name" value="NEUZ"/>
    <property type="match status" value="1"/>
</dbReference>
<feature type="region of interest" description="Disordered" evidence="15">
    <location>
        <begin position="513"/>
        <end position="541"/>
    </location>
</feature>
<dbReference type="PANTHER" id="PTHR24418">
    <property type="entry name" value="TYROSINE-PROTEIN KINASE"/>
    <property type="match status" value="1"/>
</dbReference>
<evidence type="ECO:0000256" key="11">
    <source>
        <dbReference type="PROSITE-ProRule" id="PRU00175"/>
    </source>
</evidence>
<gene>
    <name evidence="21" type="primary">neur</name>
    <name evidence="21" type="ORF">T4C_3160</name>
</gene>
<evidence type="ECO:0000256" key="14">
    <source>
        <dbReference type="RuleBase" id="RU362096"/>
    </source>
</evidence>
<evidence type="ECO:0000256" key="1">
    <source>
        <dbReference type="ARBA" id="ARBA00022679"/>
    </source>
</evidence>
<dbReference type="Gene3D" id="1.10.510.10">
    <property type="entry name" value="Transferase(Phosphotransferase) domain 1"/>
    <property type="match status" value="1"/>
</dbReference>
<feature type="compositionally biased region" description="Gly residues" evidence="15">
    <location>
        <begin position="522"/>
        <end position="531"/>
    </location>
</feature>
<dbReference type="InterPro" id="IPR001841">
    <property type="entry name" value="Znf_RING"/>
</dbReference>
<dbReference type="InterPro" id="IPR017441">
    <property type="entry name" value="Protein_kinase_ATP_BS"/>
</dbReference>
<dbReference type="InterPro" id="IPR001245">
    <property type="entry name" value="Ser-Thr/Tyr_kinase_cat_dom"/>
</dbReference>
<reference evidence="21 22" key="1">
    <citation type="submission" date="2015-01" db="EMBL/GenBank/DDBJ databases">
        <title>Evolution of Trichinella species and genotypes.</title>
        <authorList>
            <person name="Korhonen P.K."/>
            <person name="Edoardo P."/>
            <person name="Giuseppe L.R."/>
            <person name="Gasser R.B."/>
        </authorList>
    </citation>
    <scope>NUCLEOTIDE SEQUENCE [LARGE SCALE GENOMIC DNA]</scope>
    <source>
        <strain evidence="21">ISS176</strain>
    </source>
</reference>
<feature type="transmembrane region" description="Helical" evidence="16">
    <location>
        <begin position="12"/>
        <end position="35"/>
    </location>
</feature>
<dbReference type="Pfam" id="PF07714">
    <property type="entry name" value="PK_Tyr_Ser-Thr"/>
    <property type="match status" value="1"/>
</dbReference>
<feature type="binding site" evidence="13">
    <location>
        <position position="834"/>
    </location>
    <ligand>
        <name>ATP</name>
        <dbReference type="ChEBI" id="CHEBI:30616"/>
    </ligand>
</feature>
<dbReference type="InterPro" id="IPR043136">
    <property type="entry name" value="B30.2/SPRY_sf"/>
</dbReference>
<dbReference type="PROSITE" id="PS50089">
    <property type="entry name" value="ZF_RING_2"/>
    <property type="match status" value="1"/>
</dbReference>
<dbReference type="Pfam" id="PF13920">
    <property type="entry name" value="zf-C3HC4_3"/>
    <property type="match status" value="1"/>
</dbReference>
<dbReference type="PROSITE" id="PS50001">
    <property type="entry name" value="SH2"/>
    <property type="match status" value="1"/>
</dbReference>
<feature type="compositionally biased region" description="Basic and acidic residues" evidence="15">
    <location>
        <begin position="601"/>
        <end position="626"/>
    </location>
</feature>
<keyword evidence="5 11" id="KW-0863">Zinc-finger</keyword>
<dbReference type="EC" id="2.7.10.2" evidence="14"/>
<evidence type="ECO:0000259" key="20">
    <source>
        <dbReference type="PROSITE" id="PS51065"/>
    </source>
</evidence>
<evidence type="ECO:0000256" key="5">
    <source>
        <dbReference type="ARBA" id="ARBA00022771"/>
    </source>
</evidence>
<organism evidence="21 22">
    <name type="scientific">Trichinella pseudospiralis</name>
    <name type="common">Parasitic roundworm</name>
    <dbReference type="NCBI Taxonomy" id="6337"/>
    <lineage>
        <taxon>Eukaryota</taxon>
        <taxon>Metazoa</taxon>
        <taxon>Ecdysozoa</taxon>
        <taxon>Nematoda</taxon>
        <taxon>Enoplea</taxon>
        <taxon>Dorylaimia</taxon>
        <taxon>Trichinellida</taxon>
        <taxon>Trichinellidae</taxon>
        <taxon>Trichinella</taxon>
    </lineage>
</organism>
<evidence type="ECO:0000256" key="2">
    <source>
        <dbReference type="ARBA" id="ARBA00022723"/>
    </source>
</evidence>
<evidence type="ECO:0000259" key="19">
    <source>
        <dbReference type="PROSITE" id="PS50089"/>
    </source>
</evidence>
<dbReference type="GO" id="GO:0008270">
    <property type="term" value="F:zinc ion binding"/>
    <property type="evidence" value="ECO:0007669"/>
    <property type="project" value="UniProtKB-KW"/>
</dbReference>
<evidence type="ECO:0000313" key="21">
    <source>
        <dbReference type="EMBL" id="KRZ45096.1"/>
    </source>
</evidence>
<feature type="domain" description="Protein kinase" evidence="18">
    <location>
        <begin position="803"/>
        <end position="1066"/>
    </location>
</feature>
<evidence type="ECO:0000256" key="3">
    <source>
        <dbReference type="ARBA" id="ARBA00022737"/>
    </source>
</evidence>
<dbReference type="SUPFAM" id="SSF56112">
    <property type="entry name" value="Protein kinase-like (PK-like)"/>
    <property type="match status" value="1"/>
</dbReference>
<dbReference type="CDD" id="cd00192">
    <property type="entry name" value="PTKc"/>
    <property type="match status" value="1"/>
</dbReference>
<feature type="region of interest" description="Disordered" evidence="15">
    <location>
        <begin position="598"/>
        <end position="630"/>
    </location>
</feature>
<dbReference type="EMBL" id="JYDV01000004">
    <property type="protein sequence ID" value="KRZ45096.1"/>
    <property type="molecule type" value="Genomic_DNA"/>
</dbReference>
<evidence type="ECO:0000313" key="22">
    <source>
        <dbReference type="Proteomes" id="UP000054826"/>
    </source>
</evidence>
<keyword evidence="7" id="KW-0862">Zinc</keyword>
<dbReference type="InterPro" id="IPR006573">
    <property type="entry name" value="NHR_dom"/>
</dbReference>
<dbReference type="PROSITE" id="PS00107">
    <property type="entry name" value="PROTEIN_KINASE_ATP"/>
    <property type="match status" value="1"/>
</dbReference>
<dbReference type="PROSITE" id="PS00109">
    <property type="entry name" value="PROTEIN_KINASE_TYR"/>
    <property type="match status" value="1"/>
</dbReference>
<dbReference type="SMART" id="SM00219">
    <property type="entry name" value="TyrKc"/>
    <property type="match status" value="1"/>
</dbReference>
<dbReference type="Proteomes" id="UP000054826">
    <property type="component" value="Unassembled WGS sequence"/>
</dbReference>
<keyword evidence="12" id="KW-0727">SH2 domain</keyword>
<comment type="catalytic activity">
    <reaction evidence="10 14">
        <text>L-tyrosyl-[protein] + ATP = O-phospho-L-tyrosyl-[protein] + ADP + H(+)</text>
        <dbReference type="Rhea" id="RHEA:10596"/>
        <dbReference type="Rhea" id="RHEA-COMP:10136"/>
        <dbReference type="Rhea" id="RHEA-COMP:20101"/>
        <dbReference type="ChEBI" id="CHEBI:15378"/>
        <dbReference type="ChEBI" id="CHEBI:30616"/>
        <dbReference type="ChEBI" id="CHEBI:46858"/>
        <dbReference type="ChEBI" id="CHEBI:61978"/>
        <dbReference type="ChEBI" id="CHEBI:456216"/>
        <dbReference type="EC" id="2.7.10.2"/>
    </reaction>
</comment>
<dbReference type="InterPro" id="IPR000980">
    <property type="entry name" value="SH2"/>
</dbReference>
<dbReference type="AlphaFoldDB" id="A0A0V1KD22"/>
<dbReference type="SUPFAM" id="SSF57850">
    <property type="entry name" value="RING/U-box"/>
    <property type="match status" value="1"/>
</dbReference>
<keyword evidence="16" id="KW-0812">Transmembrane</keyword>
<evidence type="ECO:0000256" key="4">
    <source>
        <dbReference type="ARBA" id="ARBA00022741"/>
    </source>
</evidence>
<keyword evidence="2" id="KW-0479">Metal-binding</keyword>